<comment type="caution">
    <text evidence="1">The sequence shown here is derived from an EMBL/GenBank/DDBJ whole genome shotgun (WGS) entry which is preliminary data.</text>
</comment>
<protein>
    <submittedName>
        <fullName evidence="1">DUF370 domain-containing protein</fullName>
    </submittedName>
</protein>
<dbReference type="InterPro" id="IPR007169">
    <property type="entry name" value="RemA-like"/>
</dbReference>
<accession>A0A9D1KJM5</accession>
<dbReference type="EMBL" id="DVLL01000005">
    <property type="protein sequence ID" value="HIT58325.1"/>
    <property type="molecule type" value="Genomic_DNA"/>
</dbReference>
<reference evidence="1" key="2">
    <citation type="journal article" date="2021" name="PeerJ">
        <title>Extensive microbial diversity within the chicken gut microbiome revealed by metagenomics and culture.</title>
        <authorList>
            <person name="Gilroy R."/>
            <person name="Ravi A."/>
            <person name="Getino M."/>
            <person name="Pursley I."/>
            <person name="Horton D.L."/>
            <person name="Alikhan N.F."/>
            <person name="Baker D."/>
            <person name="Gharbi K."/>
            <person name="Hall N."/>
            <person name="Watson M."/>
            <person name="Adriaenssens E.M."/>
            <person name="Foster-Nyarko E."/>
            <person name="Jarju S."/>
            <person name="Secka A."/>
            <person name="Antonio M."/>
            <person name="Oren A."/>
            <person name="Chaudhuri R.R."/>
            <person name="La Ragione R."/>
            <person name="Hildebrand F."/>
            <person name="Pallen M.J."/>
        </authorList>
    </citation>
    <scope>NUCLEOTIDE SEQUENCE</scope>
    <source>
        <strain evidence="1">CHK33-4379</strain>
    </source>
</reference>
<dbReference type="NCBIfam" id="NF046065">
    <property type="entry name" value="MtxRegRemB"/>
    <property type="match status" value="1"/>
</dbReference>
<dbReference type="Pfam" id="PF04025">
    <property type="entry name" value="RemA-like"/>
    <property type="match status" value="1"/>
</dbReference>
<dbReference type="AlphaFoldDB" id="A0A9D1KJM5"/>
<evidence type="ECO:0000313" key="1">
    <source>
        <dbReference type="EMBL" id="HIT58325.1"/>
    </source>
</evidence>
<gene>
    <name evidence="1" type="ORF">IAC39_01170</name>
</gene>
<sequence>MFLHLGNGRSVNTENVIAIMDIEKASTSRITRDYLNRAGKSGWVSYCSFDMPKSFVVTLDRDLTERVYISSISPQTLKKRFEEAVLGKENLEEKICFT</sequence>
<proteinExistence type="predicted"/>
<reference evidence="1" key="1">
    <citation type="submission" date="2020-10" db="EMBL/GenBank/DDBJ databases">
        <authorList>
            <person name="Gilroy R."/>
        </authorList>
    </citation>
    <scope>NUCLEOTIDE SEQUENCE</scope>
    <source>
        <strain evidence="1">CHK33-4379</strain>
    </source>
</reference>
<dbReference type="Proteomes" id="UP000824136">
    <property type="component" value="Unassembled WGS sequence"/>
</dbReference>
<evidence type="ECO:0000313" key="2">
    <source>
        <dbReference type="Proteomes" id="UP000824136"/>
    </source>
</evidence>
<name>A0A9D1KJM5_9FIRM</name>
<organism evidence="1 2">
    <name type="scientific">Candidatus Faeciplasma pullistercoris</name>
    <dbReference type="NCBI Taxonomy" id="2840800"/>
    <lineage>
        <taxon>Bacteria</taxon>
        <taxon>Bacillati</taxon>
        <taxon>Bacillota</taxon>
        <taxon>Clostridia</taxon>
        <taxon>Eubacteriales</taxon>
        <taxon>Oscillospiraceae</taxon>
        <taxon>Oscillospiraceae incertae sedis</taxon>
        <taxon>Candidatus Faeciplasma</taxon>
    </lineage>
</organism>